<comment type="caution">
    <text evidence="1">The sequence shown here is derived from an EMBL/GenBank/DDBJ whole genome shotgun (WGS) entry which is preliminary data.</text>
</comment>
<accession>A0A558BVN6</accession>
<dbReference type="Proteomes" id="UP000317624">
    <property type="component" value="Unassembled WGS sequence"/>
</dbReference>
<proteinExistence type="predicted"/>
<sequence length="157" mass="17791">MTSYETLLHLAFRTPADQQHYLTPAVLGAYTGFEQAAPREQGFRFEQWRLGVATSLLRLLADLGDHDEARRAADVLHRALSTARSPEDIDKQIHKESKLFDQVYTNLYVNDEGEALLDLFARTLDADAPDLLAQVNDEAVDLARELDFEARNDDEDE</sequence>
<organism evidence="1 2">
    <name type="scientific">Hymenobacter setariae</name>
    <dbReference type="NCBI Taxonomy" id="2594794"/>
    <lineage>
        <taxon>Bacteria</taxon>
        <taxon>Pseudomonadati</taxon>
        <taxon>Bacteroidota</taxon>
        <taxon>Cytophagia</taxon>
        <taxon>Cytophagales</taxon>
        <taxon>Hymenobacteraceae</taxon>
        <taxon>Hymenobacter</taxon>
    </lineage>
</organism>
<keyword evidence="2" id="KW-1185">Reference proteome</keyword>
<protein>
    <submittedName>
        <fullName evidence="1">Uncharacterized protein</fullName>
    </submittedName>
</protein>
<gene>
    <name evidence="1" type="ORF">FNT36_13950</name>
</gene>
<reference evidence="1 2" key="1">
    <citation type="submission" date="2019-07" db="EMBL/GenBank/DDBJ databases">
        <title>Hymenobacter sp. straun FUR1 Genome sequencing and assembly.</title>
        <authorList>
            <person name="Chhetri G."/>
        </authorList>
    </citation>
    <scope>NUCLEOTIDE SEQUENCE [LARGE SCALE GENOMIC DNA]</scope>
    <source>
        <strain evidence="1 2">Fur1</strain>
    </source>
</reference>
<evidence type="ECO:0000313" key="2">
    <source>
        <dbReference type="Proteomes" id="UP000317624"/>
    </source>
</evidence>
<dbReference type="RefSeq" id="WP_144848687.1">
    <property type="nucleotide sequence ID" value="NZ_VMRJ01000003.1"/>
</dbReference>
<dbReference type="EMBL" id="VMRJ01000003">
    <property type="protein sequence ID" value="TVT40571.1"/>
    <property type="molecule type" value="Genomic_DNA"/>
</dbReference>
<dbReference type="OrthoDB" id="881645at2"/>
<name>A0A558BVN6_9BACT</name>
<evidence type="ECO:0000313" key="1">
    <source>
        <dbReference type="EMBL" id="TVT40571.1"/>
    </source>
</evidence>
<dbReference type="AlphaFoldDB" id="A0A558BVN6"/>